<dbReference type="EMBL" id="CP087164">
    <property type="protein sequence ID" value="UGS39038.1"/>
    <property type="molecule type" value="Genomic_DNA"/>
</dbReference>
<proteinExistence type="predicted"/>
<evidence type="ECO:0000313" key="2">
    <source>
        <dbReference type="EMBL" id="UGS39038.1"/>
    </source>
</evidence>
<dbReference type="AlphaFoldDB" id="A0A9E6Y5C7"/>
<sequence>MAKSRQSDLVDTLRARGLRKRVATTVADAVEGGRKRAKDPQKTVREVLADLKRASQEIEDRAAGGPAKRKDAARKAAATRQRNAAKRSAAAKKAARTRKANAQG</sequence>
<dbReference type="KEGG" id="sbae:DSM104329_05470"/>
<keyword evidence="3" id="KW-1185">Reference proteome</keyword>
<gene>
    <name evidence="2" type="ORF">DSM104329_05470</name>
</gene>
<evidence type="ECO:0000256" key="1">
    <source>
        <dbReference type="SAM" id="MobiDB-lite"/>
    </source>
</evidence>
<dbReference type="Proteomes" id="UP001162834">
    <property type="component" value="Chromosome"/>
</dbReference>
<feature type="region of interest" description="Disordered" evidence="1">
    <location>
        <begin position="57"/>
        <end position="104"/>
    </location>
</feature>
<reference evidence="2" key="1">
    <citation type="journal article" date="2022" name="Int. J. Syst. Evol. Microbiol.">
        <title>Pseudomonas aegrilactucae sp. nov. and Pseudomonas morbosilactucae sp. nov., pathogens causing bacterial rot of lettuce in Japan.</title>
        <authorList>
            <person name="Sawada H."/>
            <person name="Fujikawa T."/>
            <person name="Satou M."/>
        </authorList>
    </citation>
    <scope>NUCLEOTIDE SEQUENCE</scope>
    <source>
        <strain evidence="2">0166_1</strain>
    </source>
</reference>
<evidence type="ECO:0000313" key="3">
    <source>
        <dbReference type="Proteomes" id="UP001162834"/>
    </source>
</evidence>
<dbReference type="RefSeq" id="WP_259313047.1">
    <property type="nucleotide sequence ID" value="NZ_CP087164.1"/>
</dbReference>
<feature type="compositionally biased region" description="Basic and acidic residues" evidence="1">
    <location>
        <begin position="57"/>
        <end position="74"/>
    </location>
</feature>
<accession>A0A9E6Y5C7</accession>
<organism evidence="2 3">
    <name type="scientific">Capillimicrobium parvum</name>
    <dbReference type="NCBI Taxonomy" id="2884022"/>
    <lineage>
        <taxon>Bacteria</taxon>
        <taxon>Bacillati</taxon>
        <taxon>Actinomycetota</taxon>
        <taxon>Thermoleophilia</taxon>
        <taxon>Solirubrobacterales</taxon>
        <taxon>Capillimicrobiaceae</taxon>
        <taxon>Capillimicrobium</taxon>
    </lineage>
</organism>
<name>A0A9E6Y5C7_9ACTN</name>
<protein>
    <submittedName>
        <fullName evidence="2">Uncharacterized protein</fullName>
    </submittedName>
</protein>
<feature type="compositionally biased region" description="Basic residues" evidence="1">
    <location>
        <begin position="83"/>
        <end position="104"/>
    </location>
</feature>